<dbReference type="PANTHER" id="PTHR33463:SF151">
    <property type="entry name" value="NB-ARC DOMAIN-CONTAINING PROTEIN"/>
    <property type="match status" value="1"/>
</dbReference>
<protein>
    <submittedName>
        <fullName evidence="5">Uncharacterized protein</fullName>
    </submittedName>
</protein>
<feature type="domain" description="NB-ARC" evidence="3">
    <location>
        <begin position="25"/>
        <end position="111"/>
    </location>
</feature>
<comment type="similarity">
    <text evidence="1">Belongs to the disease resistance NB-LRR family.</text>
</comment>
<evidence type="ECO:0000259" key="3">
    <source>
        <dbReference type="Pfam" id="PF00931"/>
    </source>
</evidence>
<sequence length="402" mass="46063">MDSRKPVYEEILQAIQDERSNVIGVVGVEDVKLRDIQSQIADHLSFSLMEETELGRALRLSHRLKTEKILIILDGVWEKLDLEAIGIPLNENEKKRLETSESIDVQEGLTSTYECNELEEIICLDWKDAGQQLRYLYAPSQPVFPKLRKILIKGCIKLRKSSSQACFFPQIVDVSSLSELTQLSICNCNNLEVIISSDSEETQKHRNVNAPFPQFFPKLWRISIEKCKKLKTFFSATTVTSLPTLQQLIVKDCNTWEEIISLDSVQAGQFRNLHPLYNHEDCFPKLGSVQIESCNSLKTIFMEIVSTLPELLELTDCNEWEEIISLDSVEESELRDHICFPSLRKIEIEGCNRLKAIFSSTTARRLPMLEKLFVKDCSKLEDIISLDSKEARQCTNQLTPFL</sequence>
<dbReference type="GO" id="GO:0043531">
    <property type="term" value="F:ADP binding"/>
    <property type="evidence" value="ECO:0007669"/>
    <property type="project" value="InterPro"/>
</dbReference>
<evidence type="ECO:0000256" key="1">
    <source>
        <dbReference type="ARBA" id="ARBA00008894"/>
    </source>
</evidence>
<gene>
    <name evidence="5" type="ORF">V8G54_033207</name>
</gene>
<dbReference type="PANTHER" id="PTHR33463">
    <property type="entry name" value="NB-ARC DOMAIN-CONTAINING PROTEIN-RELATED"/>
    <property type="match status" value="1"/>
</dbReference>
<dbReference type="InterPro" id="IPR057135">
    <property type="entry name" value="At4g27190-like_LRR"/>
</dbReference>
<proteinExistence type="inferred from homology"/>
<name>A0AAQ3MMJ1_VIGMU</name>
<evidence type="ECO:0000259" key="4">
    <source>
        <dbReference type="Pfam" id="PF23247"/>
    </source>
</evidence>
<keyword evidence="6" id="KW-1185">Reference proteome</keyword>
<dbReference type="EMBL" id="CP144691">
    <property type="protein sequence ID" value="WVY94119.1"/>
    <property type="molecule type" value="Genomic_DNA"/>
</dbReference>
<dbReference type="Pfam" id="PF23247">
    <property type="entry name" value="LRR_RPS2"/>
    <property type="match status" value="2"/>
</dbReference>
<evidence type="ECO:0000313" key="6">
    <source>
        <dbReference type="Proteomes" id="UP001374535"/>
    </source>
</evidence>
<reference evidence="5 6" key="1">
    <citation type="journal article" date="2023" name="Life. Sci Alliance">
        <title>Evolutionary insights into 3D genome organization and epigenetic landscape of Vigna mungo.</title>
        <authorList>
            <person name="Junaid A."/>
            <person name="Singh B."/>
            <person name="Bhatia S."/>
        </authorList>
    </citation>
    <scope>NUCLEOTIDE SEQUENCE [LARGE SCALE GENOMIC DNA]</scope>
    <source>
        <strain evidence="5">Urdbean</strain>
    </source>
</reference>
<accession>A0AAQ3MMJ1</accession>
<dbReference type="InterPro" id="IPR032675">
    <property type="entry name" value="LRR_dom_sf"/>
</dbReference>
<dbReference type="InterPro" id="IPR002182">
    <property type="entry name" value="NB-ARC"/>
</dbReference>
<dbReference type="InterPro" id="IPR050905">
    <property type="entry name" value="Plant_NBS-LRR"/>
</dbReference>
<dbReference type="Pfam" id="PF00931">
    <property type="entry name" value="NB-ARC"/>
    <property type="match status" value="1"/>
</dbReference>
<organism evidence="5 6">
    <name type="scientific">Vigna mungo</name>
    <name type="common">Black gram</name>
    <name type="synonym">Phaseolus mungo</name>
    <dbReference type="NCBI Taxonomy" id="3915"/>
    <lineage>
        <taxon>Eukaryota</taxon>
        <taxon>Viridiplantae</taxon>
        <taxon>Streptophyta</taxon>
        <taxon>Embryophyta</taxon>
        <taxon>Tracheophyta</taxon>
        <taxon>Spermatophyta</taxon>
        <taxon>Magnoliopsida</taxon>
        <taxon>eudicotyledons</taxon>
        <taxon>Gunneridae</taxon>
        <taxon>Pentapetalae</taxon>
        <taxon>rosids</taxon>
        <taxon>fabids</taxon>
        <taxon>Fabales</taxon>
        <taxon>Fabaceae</taxon>
        <taxon>Papilionoideae</taxon>
        <taxon>50 kb inversion clade</taxon>
        <taxon>NPAAA clade</taxon>
        <taxon>indigoferoid/millettioid clade</taxon>
        <taxon>Phaseoleae</taxon>
        <taxon>Vigna</taxon>
    </lineage>
</organism>
<dbReference type="Gene3D" id="3.80.10.10">
    <property type="entry name" value="Ribonuclease Inhibitor"/>
    <property type="match status" value="2"/>
</dbReference>
<dbReference type="AlphaFoldDB" id="A0AAQ3MMJ1"/>
<feature type="domain" description="Disease resistance protein At4g27190-like leucine-rich repeats" evidence="4">
    <location>
        <begin position="202"/>
        <end position="267"/>
    </location>
</feature>
<dbReference type="Proteomes" id="UP001374535">
    <property type="component" value="Chromosome 10"/>
</dbReference>
<keyword evidence="2" id="KW-0611">Plant defense</keyword>
<evidence type="ECO:0000313" key="5">
    <source>
        <dbReference type="EMBL" id="WVY94119.1"/>
    </source>
</evidence>
<dbReference type="SUPFAM" id="SSF52047">
    <property type="entry name" value="RNI-like"/>
    <property type="match status" value="1"/>
</dbReference>
<feature type="domain" description="Disease resistance protein At4g27190-like leucine-rich repeats" evidence="4">
    <location>
        <begin position="332"/>
        <end position="396"/>
    </location>
</feature>
<evidence type="ECO:0000256" key="2">
    <source>
        <dbReference type="ARBA" id="ARBA00022821"/>
    </source>
</evidence>